<dbReference type="GeneID" id="14918747"/>
<name>L8GY47_ACACF</name>
<sequence>MAQQGLGEKVWSALELEWLPAYHDWRSAHLWMGKHYEVPVALCVLYVIVIFGGKRLMRDRKAFDLQQPLFFWNVFLATFSAIGALCTVPHIYTTVTERGFTEDMCTTRSELANPWVYLFCLSKIPELLDTVFIVLRKKPLIFLHYYHHVMTLLYCWNAWALHIPNGGWFAAMNLIIHTLMYSYYAACAIGVRFSNRTRLSITSLQILQMILGVSIVLHNLVVCNTHPENYIFGLVMYASYMVLFTKLFLDSYVFKRPARDVKSAKERAERVKDEQEQDHTADSSRIRKRPTTVKKAN</sequence>
<feature type="transmembrane region" description="Helical" evidence="10">
    <location>
        <begin position="115"/>
        <end position="135"/>
    </location>
</feature>
<comment type="catalytic activity">
    <reaction evidence="10">
        <text>an acyl-CoA + malonyl-CoA + H(+) = a 3-oxoacyl-CoA + CO2 + CoA</text>
        <dbReference type="Rhea" id="RHEA:50252"/>
        <dbReference type="ChEBI" id="CHEBI:15378"/>
        <dbReference type="ChEBI" id="CHEBI:16526"/>
        <dbReference type="ChEBI" id="CHEBI:57287"/>
        <dbReference type="ChEBI" id="CHEBI:57384"/>
        <dbReference type="ChEBI" id="CHEBI:58342"/>
        <dbReference type="ChEBI" id="CHEBI:90726"/>
    </reaction>
    <physiologicalReaction direction="left-to-right" evidence="10">
        <dbReference type="Rhea" id="RHEA:50253"/>
    </physiologicalReaction>
</comment>
<keyword evidence="9 10" id="KW-0275">Fatty acid biosynthesis</keyword>
<keyword evidence="2 10" id="KW-0444">Lipid biosynthesis</keyword>
<evidence type="ECO:0000256" key="2">
    <source>
        <dbReference type="ARBA" id="ARBA00022516"/>
    </source>
</evidence>
<evidence type="ECO:0000256" key="8">
    <source>
        <dbReference type="ARBA" id="ARBA00023136"/>
    </source>
</evidence>
<evidence type="ECO:0000256" key="1">
    <source>
        <dbReference type="ARBA" id="ARBA00004141"/>
    </source>
</evidence>
<dbReference type="STRING" id="1257118.L8GY47"/>
<dbReference type="PANTHER" id="PTHR11157">
    <property type="entry name" value="FATTY ACID ACYL TRANSFERASE-RELATED"/>
    <property type="match status" value="1"/>
</dbReference>
<accession>L8GY47</accession>
<feature type="transmembrane region" description="Helical" evidence="10">
    <location>
        <begin position="167"/>
        <end position="187"/>
    </location>
</feature>
<dbReference type="EMBL" id="KB007966">
    <property type="protein sequence ID" value="ELR17925.1"/>
    <property type="molecule type" value="Genomic_DNA"/>
</dbReference>
<dbReference type="RefSeq" id="XP_004339941.1">
    <property type="nucleotide sequence ID" value="XM_004339893.1"/>
</dbReference>
<evidence type="ECO:0000256" key="11">
    <source>
        <dbReference type="SAM" id="MobiDB-lite"/>
    </source>
</evidence>
<dbReference type="OrthoDB" id="10259681at2759"/>
<dbReference type="Proteomes" id="UP000011083">
    <property type="component" value="Unassembled WGS sequence"/>
</dbReference>
<reference evidence="12 13" key="1">
    <citation type="journal article" date="2013" name="Genome Biol.">
        <title>Genome of Acanthamoeba castellanii highlights extensive lateral gene transfer and early evolution of tyrosine kinase signaling.</title>
        <authorList>
            <person name="Clarke M."/>
            <person name="Lohan A.J."/>
            <person name="Liu B."/>
            <person name="Lagkouvardos I."/>
            <person name="Roy S."/>
            <person name="Zafar N."/>
            <person name="Bertelli C."/>
            <person name="Schilde C."/>
            <person name="Kianianmomeni A."/>
            <person name="Burglin T.R."/>
            <person name="Frech C."/>
            <person name="Turcotte B."/>
            <person name="Kopec K.O."/>
            <person name="Synnott J.M."/>
            <person name="Choo C."/>
            <person name="Paponov I."/>
            <person name="Finkler A."/>
            <person name="Soon Heng Tan C."/>
            <person name="Hutchins A.P."/>
            <person name="Weinmeier T."/>
            <person name="Rattei T."/>
            <person name="Chu J.S."/>
            <person name="Gimenez G."/>
            <person name="Irimia M."/>
            <person name="Rigden D.J."/>
            <person name="Fitzpatrick D.A."/>
            <person name="Lorenzo-Morales J."/>
            <person name="Bateman A."/>
            <person name="Chiu C.H."/>
            <person name="Tang P."/>
            <person name="Hegemann P."/>
            <person name="Fromm H."/>
            <person name="Raoult D."/>
            <person name="Greub G."/>
            <person name="Miranda-Saavedra D."/>
            <person name="Chen N."/>
            <person name="Nash P."/>
            <person name="Ginger M.L."/>
            <person name="Horn M."/>
            <person name="Schaap P."/>
            <person name="Caler L."/>
            <person name="Loftus B."/>
        </authorList>
    </citation>
    <scope>NUCLEOTIDE SEQUENCE [LARGE SCALE GENOMIC DNA]</scope>
    <source>
        <strain evidence="12 13">Neff</strain>
    </source>
</reference>
<keyword evidence="5 10" id="KW-0276">Fatty acid metabolism</keyword>
<evidence type="ECO:0000256" key="3">
    <source>
        <dbReference type="ARBA" id="ARBA00022679"/>
    </source>
</evidence>
<dbReference type="GO" id="GO:0034626">
    <property type="term" value="P:fatty acid elongation, polyunsaturated fatty acid"/>
    <property type="evidence" value="ECO:0007669"/>
    <property type="project" value="TreeGrafter"/>
</dbReference>
<dbReference type="GO" id="GO:0019367">
    <property type="term" value="P:fatty acid elongation, saturated fatty acid"/>
    <property type="evidence" value="ECO:0007669"/>
    <property type="project" value="TreeGrafter"/>
</dbReference>
<evidence type="ECO:0000256" key="9">
    <source>
        <dbReference type="ARBA" id="ARBA00023160"/>
    </source>
</evidence>
<feature type="transmembrane region" description="Helical" evidence="10">
    <location>
        <begin position="230"/>
        <end position="249"/>
    </location>
</feature>
<feature type="transmembrane region" description="Helical" evidence="10">
    <location>
        <begin position="199"/>
        <end position="218"/>
    </location>
</feature>
<dbReference type="PROSITE" id="PS01188">
    <property type="entry name" value="ELO"/>
    <property type="match status" value="1"/>
</dbReference>
<evidence type="ECO:0000256" key="4">
    <source>
        <dbReference type="ARBA" id="ARBA00022692"/>
    </source>
</evidence>
<protein>
    <recommendedName>
        <fullName evidence="10">Elongation of fatty acids protein</fullName>
        <ecNumber evidence="10">2.3.1.-</ecNumber>
    </recommendedName>
</protein>
<feature type="compositionally biased region" description="Basic and acidic residues" evidence="11">
    <location>
        <begin position="260"/>
        <end position="285"/>
    </location>
</feature>
<dbReference type="GO" id="GO:0042761">
    <property type="term" value="P:very long-chain fatty acid biosynthetic process"/>
    <property type="evidence" value="ECO:0007669"/>
    <property type="project" value="TreeGrafter"/>
</dbReference>
<keyword evidence="6 10" id="KW-1133">Transmembrane helix</keyword>
<dbReference type="VEuPathDB" id="AmoebaDB:ACA1_207820"/>
<evidence type="ECO:0000256" key="6">
    <source>
        <dbReference type="ARBA" id="ARBA00022989"/>
    </source>
</evidence>
<keyword evidence="13" id="KW-1185">Reference proteome</keyword>
<comment type="similarity">
    <text evidence="10">Belongs to the ELO family.</text>
</comment>
<evidence type="ECO:0000313" key="13">
    <source>
        <dbReference type="Proteomes" id="UP000011083"/>
    </source>
</evidence>
<feature type="transmembrane region" description="Helical" evidence="10">
    <location>
        <begin position="142"/>
        <end position="161"/>
    </location>
</feature>
<dbReference type="GO" id="GO:0034625">
    <property type="term" value="P:fatty acid elongation, monounsaturated fatty acid"/>
    <property type="evidence" value="ECO:0007669"/>
    <property type="project" value="TreeGrafter"/>
</dbReference>
<comment type="subcellular location">
    <subcellularLocation>
        <location evidence="1">Membrane</location>
        <topology evidence="1">Multi-pass membrane protein</topology>
    </subcellularLocation>
</comment>
<feature type="region of interest" description="Disordered" evidence="11">
    <location>
        <begin position="260"/>
        <end position="297"/>
    </location>
</feature>
<evidence type="ECO:0000256" key="10">
    <source>
        <dbReference type="RuleBase" id="RU361115"/>
    </source>
</evidence>
<dbReference type="GO" id="GO:0030148">
    <property type="term" value="P:sphingolipid biosynthetic process"/>
    <property type="evidence" value="ECO:0007669"/>
    <property type="project" value="TreeGrafter"/>
</dbReference>
<dbReference type="Pfam" id="PF01151">
    <property type="entry name" value="ELO"/>
    <property type="match status" value="1"/>
</dbReference>
<evidence type="ECO:0000313" key="12">
    <source>
        <dbReference type="EMBL" id="ELR17925.1"/>
    </source>
</evidence>
<dbReference type="PANTHER" id="PTHR11157:SF17">
    <property type="entry name" value="ELONGATION OF VERY LONG CHAIN FATTY ACIDS PROTEIN 6"/>
    <property type="match status" value="1"/>
</dbReference>
<feature type="transmembrane region" description="Helical" evidence="10">
    <location>
        <begin position="38"/>
        <end position="57"/>
    </location>
</feature>
<dbReference type="OMA" id="ITWGSLM"/>
<proteinExistence type="inferred from homology"/>
<dbReference type="GO" id="GO:0009922">
    <property type="term" value="F:fatty acid elongase activity"/>
    <property type="evidence" value="ECO:0007669"/>
    <property type="project" value="InterPro"/>
</dbReference>
<organism evidence="12 13">
    <name type="scientific">Acanthamoeba castellanii (strain ATCC 30010 / Neff)</name>
    <dbReference type="NCBI Taxonomy" id="1257118"/>
    <lineage>
        <taxon>Eukaryota</taxon>
        <taxon>Amoebozoa</taxon>
        <taxon>Discosea</taxon>
        <taxon>Longamoebia</taxon>
        <taxon>Centramoebida</taxon>
        <taxon>Acanthamoebidae</taxon>
        <taxon>Acanthamoeba</taxon>
    </lineage>
</organism>
<feature type="transmembrane region" description="Helical" evidence="10">
    <location>
        <begin position="69"/>
        <end position="95"/>
    </location>
</feature>
<evidence type="ECO:0000256" key="5">
    <source>
        <dbReference type="ARBA" id="ARBA00022832"/>
    </source>
</evidence>
<evidence type="ECO:0000256" key="7">
    <source>
        <dbReference type="ARBA" id="ARBA00023098"/>
    </source>
</evidence>
<dbReference type="InterPro" id="IPR002076">
    <property type="entry name" value="ELO_fam"/>
</dbReference>
<keyword evidence="7 10" id="KW-0443">Lipid metabolism</keyword>
<dbReference type="InterPro" id="IPR030457">
    <property type="entry name" value="ELO_CS"/>
</dbReference>
<dbReference type="AlphaFoldDB" id="L8GY47"/>
<feature type="compositionally biased region" description="Basic residues" evidence="11">
    <location>
        <begin position="286"/>
        <end position="297"/>
    </location>
</feature>
<dbReference type="KEGG" id="acan:ACA1_207820"/>
<keyword evidence="8 10" id="KW-0472">Membrane</keyword>
<keyword evidence="3 10" id="KW-0808">Transferase</keyword>
<keyword evidence="4 10" id="KW-0812">Transmembrane</keyword>
<dbReference type="EC" id="2.3.1.-" evidence="10"/>
<gene>
    <name evidence="12" type="ORF">ACA1_207820</name>
</gene>
<dbReference type="GO" id="GO:0005789">
    <property type="term" value="C:endoplasmic reticulum membrane"/>
    <property type="evidence" value="ECO:0007669"/>
    <property type="project" value="TreeGrafter"/>
</dbReference>